<accession>A0A2K9ATK6</accession>
<dbReference type="OrthoDB" id="9150859at2"/>
<dbReference type="InterPro" id="IPR043733">
    <property type="entry name" value="DUF5677"/>
</dbReference>
<keyword evidence="2" id="KW-1185">Reference proteome</keyword>
<dbReference type="RefSeq" id="WP_106647542.1">
    <property type="nucleotide sequence ID" value="NZ_BMGO01000001.1"/>
</dbReference>
<protein>
    <submittedName>
        <fullName evidence="1">Uncharacterized protein</fullName>
    </submittedName>
</protein>
<evidence type="ECO:0000313" key="1">
    <source>
        <dbReference type="EMBL" id="AUD79743.1"/>
    </source>
</evidence>
<dbReference type="Pfam" id="PF18928">
    <property type="entry name" value="DUF5677"/>
    <property type="match status" value="1"/>
</dbReference>
<name>A0A2K9ATK6_9GAMM</name>
<reference evidence="1 2" key="1">
    <citation type="submission" date="2017-12" db="EMBL/GenBank/DDBJ databases">
        <title>Kangiella profundi FT102 completed genome.</title>
        <authorList>
            <person name="Xu J."/>
            <person name="Wang J."/>
            <person name="Lu Y."/>
        </authorList>
    </citation>
    <scope>NUCLEOTIDE SEQUENCE [LARGE SCALE GENOMIC DNA]</scope>
    <source>
        <strain evidence="1 2">FT102</strain>
    </source>
</reference>
<dbReference type="AlphaFoldDB" id="A0A2K9ATK6"/>
<organism evidence="1 2">
    <name type="scientific">Kangiella profundi</name>
    <dbReference type="NCBI Taxonomy" id="1561924"/>
    <lineage>
        <taxon>Bacteria</taxon>
        <taxon>Pseudomonadati</taxon>
        <taxon>Pseudomonadota</taxon>
        <taxon>Gammaproteobacteria</taxon>
        <taxon>Kangiellales</taxon>
        <taxon>Kangiellaceae</taxon>
        <taxon>Kangiella</taxon>
    </lineage>
</organism>
<sequence length="394" mass="45786">MHTDKIKVRDDIEHDDIFLDKYNKYLKGKLKSYATRLSLSNVKPGFYQPSRNGLIHKCDEYIKENVEYLKGLIRMGHRPALFVYENICKKDEQLFLCPDDVSSYHAYKELNITKPPVIILGCKKNLEESCYVIRAMKCTYNDRTEHFESFIGIEHKLQPSLLGVEKPPYSDCFSILLESVRETKNRVKEFHKGGAVKLHYHHTLYSILKRAEESLESMSLLLDKGLYVNAGAVVRSLYELALTFYIDWLGPEQIYRYLQIASVTKLNEWEKYCDETLKEQVKDGLSRSDAQLLKDAKMRSYLLATKVSEKARLFPFGEEHHQDVYSFLSKIAHHDFSMTARYTHTLEHGDESVFNEDILNTTIYCADFFVAAIITRINDDVGYSGEKYIESREG</sequence>
<proteinExistence type="predicted"/>
<evidence type="ECO:0000313" key="2">
    <source>
        <dbReference type="Proteomes" id="UP000232693"/>
    </source>
</evidence>
<gene>
    <name evidence="1" type="ORF">CW740_10990</name>
</gene>
<dbReference type="EMBL" id="CP025120">
    <property type="protein sequence ID" value="AUD79743.1"/>
    <property type="molecule type" value="Genomic_DNA"/>
</dbReference>
<dbReference type="KEGG" id="kpd:CW740_10990"/>
<dbReference type="Proteomes" id="UP000232693">
    <property type="component" value="Chromosome"/>
</dbReference>